<dbReference type="PANTHER" id="PTHR45815">
    <property type="entry name" value="PROTEIN DISULFIDE-ISOMERASE A6"/>
    <property type="match status" value="1"/>
</dbReference>
<dbReference type="eggNOG" id="KOG0191">
    <property type="taxonomic scope" value="Eukaryota"/>
</dbReference>
<dbReference type="AlphaFoldDB" id="B4JA99"/>
<dbReference type="GO" id="GO:0015035">
    <property type="term" value="F:protein-disulfide reductase activity"/>
    <property type="evidence" value="ECO:0007669"/>
    <property type="project" value="TreeGrafter"/>
</dbReference>
<keyword evidence="1" id="KW-0732">Signal</keyword>
<feature type="signal peptide" evidence="1">
    <location>
        <begin position="1"/>
        <end position="19"/>
    </location>
</feature>
<evidence type="ECO:0000259" key="2">
    <source>
        <dbReference type="PROSITE" id="PS51352"/>
    </source>
</evidence>
<keyword evidence="4" id="KW-1185">Reference proteome</keyword>
<gene>
    <name evidence="3" type="primary">Dgri\GH10318</name>
    <name evidence="3" type="ORF">Dgri_GH10318</name>
</gene>
<evidence type="ECO:0000256" key="1">
    <source>
        <dbReference type="SAM" id="SignalP"/>
    </source>
</evidence>
<dbReference type="Pfam" id="PF00085">
    <property type="entry name" value="Thioredoxin"/>
    <property type="match status" value="2"/>
</dbReference>
<name>B4JA99_DROGR</name>
<dbReference type="EMBL" id="CH916368">
    <property type="protein sequence ID" value="EDW03773.1"/>
    <property type="molecule type" value="Genomic_DNA"/>
</dbReference>
<dbReference type="InParanoid" id="B4JA99"/>
<proteinExistence type="predicted"/>
<evidence type="ECO:0000313" key="3">
    <source>
        <dbReference type="EMBL" id="EDW03773.1"/>
    </source>
</evidence>
<accession>B4JA99</accession>
<dbReference type="STRING" id="7222.B4JA99"/>
<feature type="chain" id="PRO_5002812014" evidence="1">
    <location>
        <begin position="20"/>
        <end position="429"/>
    </location>
</feature>
<sequence>MSGIVIVGSILMMIVFAAGHINLYGPNDDVVELTTANFEHKVLQDDAIWIVKFYATWCSYCNAMVPEYKKLAKALKGVAKVGAVDGEQHYELCSTYEVRGFPMIKIFGVNKTQPSEYFEARNAEQIAKAVVAEIQRKLQLVIKGQEDVVAAKVAAEEEPESDVIELQTDDFAKQVLNSNEIWLVAFYTPYCKALTAEWIQAANELSGKGFKLGAMDVSKHMIKEKEYKFRDCLTIKYFPANTRLVSNAQDYHGKRNAADIISWAVGKLEVPQLLQLIDEASLYAACEEKSWCVISVLPSLLDCNARCRHTLLHSLRKLSEKFKLEPFGWLWNEAGEQPVLEEGLQVTNSGYPALVAVNCEQMQFSVFNEPFTHDNLVKFLGDIANNRGHKMHINCAQRPAINQVAAWEGDDVQLSKKMSLAEREITDEL</sequence>
<dbReference type="PROSITE" id="PS51352">
    <property type="entry name" value="THIOREDOXIN_2"/>
    <property type="match status" value="1"/>
</dbReference>
<reference evidence="3 4" key="1">
    <citation type="journal article" date="2007" name="Nature">
        <title>Evolution of genes and genomes on the Drosophila phylogeny.</title>
        <authorList>
            <consortium name="Drosophila 12 Genomes Consortium"/>
            <person name="Clark A.G."/>
            <person name="Eisen M.B."/>
            <person name="Smith D.R."/>
            <person name="Bergman C.M."/>
            <person name="Oliver B."/>
            <person name="Markow T.A."/>
            <person name="Kaufman T.C."/>
            <person name="Kellis M."/>
            <person name="Gelbart W."/>
            <person name="Iyer V.N."/>
            <person name="Pollard D.A."/>
            <person name="Sackton T.B."/>
            <person name="Larracuente A.M."/>
            <person name="Singh N.D."/>
            <person name="Abad J.P."/>
            <person name="Abt D.N."/>
            <person name="Adryan B."/>
            <person name="Aguade M."/>
            <person name="Akashi H."/>
            <person name="Anderson W.W."/>
            <person name="Aquadro C.F."/>
            <person name="Ardell D.H."/>
            <person name="Arguello R."/>
            <person name="Artieri C.G."/>
            <person name="Barbash D.A."/>
            <person name="Barker D."/>
            <person name="Barsanti P."/>
            <person name="Batterham P."/>
            <person name="Batzoglou S."/>
            <person name="Begun D."/>
            <person name="Bhutkar A."/>
            <person name="Blanco E."/>
            <person name="Bosak S.A."/>
            <person name="Bradley R.K."/>
            <person name="Brand A.D."/>
            <person name="Brent M.R."/>
            <person name="Brooks A.N."/>
            <person name="Brown R.H."/>
            <person name="Butlin R.K."/>
            <person name="Caggese C."/>
            <person name="Calvi B.R."/>
            <person name="Bernardo de Carvalho A."/>
            <person name="Caspi A."/>
            <person name="Castrezana S."/>
            <person name="Celniker S.E."/>
            <person name="Chang J.L."/>
            <person name="Chapple C."/>
            <person name="Chatterji S."/>
            <person name="Chinwalla A."/>
            <person name="Civetta A."/>
            <person name="Clifton S.W."/>
            <person name="Comeron J.M."/>
            <person name="Costello J.C."/>
            <person name="Coyne J.A."/>
            <person name="Daub J."/>
            <person name="David R.G."/>
            <person name="Delcher A.L."/>
            <person name="Delehaunty K."/>
            <person name="Do C.B."/>
            <person name="Ebling H."/>
            <person name="Edwards K."/>
            <person name="Eickbush T."/>
            <person name="Evans J.D."/>
            <person name="Filipski A."/>
            <person name="Findeiss S."/>
            <person name="Freyhult E."/>
            <person name="Fulton L."/>
            <person name="Fulton R."/>
            <person name="Garcia A.C."/>
            <person name="Gardiner A."/>
            <person name="Garfield D.A."/>
            <person name="Garvin B.E."/>
            <person name="Gibson G."/>
            <person name="Gilbert D."/>
            <person name="Gnerre S."/>
            <person name="Godfrey J."/>
            <person name="Good R."/>
            <person name="Gotea V."/>
            <person name="Gravely B."/>
            <person name="Greenberg A.J."/>
            <person name="Griffiths-Jones S."/>
            <person name="Gross S."/>
            <person name="Guigo R."/>
            <person name="Gustafson E.A."/>
            <person name="Haerty W."/>
            <person name="Hahn M.W."/>
            <person name="Halligan D.L."/>
            <person name="Halpern A.L."/>
            <person name="Halter G.M."/>
            <person name="Han M.V."/>
            <person name="Heger A."/>
            <person name="Hillier L."/>
            <person name="Hinrichs A.S."/>
            <person name="Holmes I."/>
            <person name="Hoskins R.A."/>
            <person name="Hubisz M.J."/>
            <person name="Hultmark D."/>
            <person name="Huntley M.A."/>
            <person name="Jaffe D.B."/>
            <person name="Jagadeeshan S."/>
            <person name="Jeck W.R."/>
            <person name="Johnson J."/>
            <person name="Jones C.D."/>
            <person name="Jordan W.C."/>
            <person name="Karpen G.H."/>
            <person name="Kataoka E."/>
            <person name="Keightley P.D."/>
            <person name="Kheradpour P."/>
            <person name="Kirkness E.F."/>
            <person name="Koerich L.B."/>
            <person name="Kristiansen K."/>
            <person name="Kudrna D."/>
            <person name="Kulathinal R.J."/>
            <person name="Kumar S."/>
            <person name="Kwok R."/>
            <person name="Lander E."/>
            <person name="Langley C.H."/>
            <person name="Lapoint R."/>
            <person name="Lazzaro B.P."/>
            <person name="Lee S.J."/>
            <person name="Levesque L."/>
            <person name="Li R."/>
            <person name="Lin C.F."/>
            <person name="Lin M.F."/>
            <person name="Lindblad-Toh K."/>
            <person name="Llopart A."/>
            <person name="Long M."/>
            <person name="Low L."/>
            <person name="Lozovsky E."/>
            <person name="Lu J."/>
            <person name="Luo M."/>
            <person name="Machado C.A."/>
            <person name="Makalowski W."/>
            <person name="Marzo M."/>
            <person name="Matsuda M."/>
            <person name="Matzkin L."/>
            <person name="McAllister B."/>
            <person name="McBride C.S."/>
            <person name="McKernan B."/>
            <person name="McKernan K."/>
            <person name="Mendez-Lago M."/>
            <person name="Minx P."/>
            <person name="Mollenhauer M.U."/>
            <person name="Montooth K."/>
            <person name="Mount S.M."/>
            <person name="Mu X."/>
            <person name="Myers E."/>
            <person name="Negre B."/>
            <person name="Newfeld S."/>
            <person name="Nielsen R."/>
            <person name="Noor M.A."/>
            <person name="O'Grady P."/>
            <person name="Pachter L."/>
            <person name="Papaceit M."/>
            <person name="Parisi M.J."/>
            <person name="Parisi M."/>
            <person name="Parts L."/>
            <person name="Pedersen J.S."/>
            <person name="Pesole G."/>
            <person name="Phillippy A.M."/>
            <person name="Ponting C.P."/>
            <person name="Pop M."/>
            <person name="Porcelli D."/>
            <person name="Powell J.R."/>
            <person name="Prohaska S."/>
            <person name="Pruitt K."/>
            <person name="Puig M."/>
            <person name="Quesneville H."/>
            <person name="Ram K.R."/>
            <person name="Rand D."/>
            <person name="Rasmussen M.D."/>
            <person name="Reed L.K."/>
            <person name="Reenan R."/>
            <person name="Reily A."/>
            <person name="Remington K.A."/>
            <person name="Rieger T.T."/>
            <person name="Ritchie M.G."/>
            <person name="Robin C."/>
            <person name="Rogers Y.H."/>
            <person name="Rohde C."/>
            <person name="Rozas J."/>
            <person name="Rubenfield M.J."/>
            <person name="Ruiz A."/>
            <person name="Russo S."/>
            <person name="Salzberg S.L."/>
            <person name="Sanchez-Gracia A."/>
            <person name="Saranga D.J."/>
            <person name="Sato H."/>
            <person name="Schaeffer S.W."/>
            <person name="Schatz M.C."/>
            <person name="Schlenke T."/>
            <person name="Schwartz R."/>
            <person name="Segarra C."/>
            <person name="Singh R.S."/>
            <person name="Sirot L."/>
            <person name="Sirota M."/>
            <person name="Sisneros N.B."/>
            <person name="Smith C.D."/>
            <person name="Smith T.F."/>
            <person name="Spieth J."/>
            <person name="Stage D.E."/>
            <person name="Stark A."/>
            <person name="Stephan W."/>
            <person name="Strausberg R.L."/>
            <person name="Strempel S."/>
            <person name="Sturgill D."/>
            <person name="Sutton G."/>
            <person name="Sutton G.G."/>
            <person name="Tao W."/>
            <person name="Teichmann S."/>
            <person name="Tobari Y.N."/>
            <person name="Tomimura Y."/>
            <person name="Tsolas J.M."/>
            <person name="Valente V.L."/>
            <person name="Venter E."/>
            <person name="Venter J.C."/>
            <person name="Vicario S."/>
            <person name="Vieira F.G."/>
            <person name="Vilella A.J."/>
            <person name="Villasante A."/>
            <person name="Walenz B."/>
            <person name="Wang J."/>
            <person name="Wasserman M."/>
            <person name="Watts T."/>
            <person name="Wilson D."/>
            <person name="Wilson R.K."/>
            <person name="Wing R.A."/>
            <person name="Wolfner M.F."/>
            <person name="Wong A."/>
            <person name="Wong G.K."/>
            <person name="Wu C.I."/>
            <person name="Wu G."/>
            <person name="Yamamoto D."/>
            <person name="Yang H.P."/>
            <person name="Yang S.P."/>
            <person name="Yorke J.A."/>
            <person name="Yoshida K."/>
            <person name="Zdobnov E."/>
            <person name="Zhang P."/>
            <person name="Zhang Y."/>
            <person name="Zimin A.V."/>
            <person name="Baldwin J."/>
            <person name="Abdouelleil A."/>
            <person name="Abdulkadir J."/>
            <person name="Abebe A."/>
            <person name="Abera B."/>
            <person name="Abreu J."/>
            <person name="Acer S.C."/>
            <person name="Aftuck L."/>
            <person name="Alexander A."/>
            <person name="An P."/>
            <person name="Anderson E."/>
            <person name="Anderson S."/>
            <person name="Arachi H."/>
            <person name="Azer M."/>
            <person name="Bachantsang P."/>
            <person name="Barry A."/>
            <person name="Bayul T."/>
            <person name="Berlin A."/>
            <person name="Bessette D."/>
            <person name="Bloom T."/>
            <person name="Blye J."/>
            <person name="Boguslavskiy L."/>
            <person name="Bonnet C."/>
            <person name="Boukhgalter B."/>
            <person name="Bourzgui I."/>
            <person name="Brown A."/>
            <person name="Cahill P."/>
            <person name="Channer S."/>
            <person name="Cheshatsang Y."/>
            <person name="Chuda L."/>
            <person name="Citroen M."/>
            <person name="Collymore A."/>
            <person name="Cooke P."/>
            <person name="Costello M."/>
            <person name="D'Aco K."/>
            <person name="Daza R."/>
            <person name="De Haan G."/>
            <person name="DeGray S."/>
            <person name="DeMaso C."/>
            <person name="Dhargay N."/>
            <person name="Dooley K."/>
            <person name="Dooley E."/>
            <person name="Doricent M."/>
            <person name="Dorje P."/>
            <person name="Dorjee K."/>
            <person name="Dupes A."/>
            <person name="Elong R."/>
            <person name="Falk J."/>
            <person name="Farina A."/>
            <person name="Faro S."/>
            <person name="Ferguson D."/>
            <person name="Fisher S."/>
            <person name="Foley C.D."/>
            <person name="Franke A."/>
            <person name="Friedrich D."/>
            <person name="Gadbois L."/>
            <person name="Gearin G."/>
            <person name="Gearin C.R."/>
            <person name="Giannoukos G."/>
            <person name="Goode T."/>
            <person name="Graham J."/>
            <person name="Grandbois E."/>
            <person name="Grewal S."/>
            <person name="Gyaltsen K."/>
            <person name="Hafez N."/>
            <person name="Hagos B."/>
            <person name="Hall J."/>
            <person name="Henson C."/>
            <person name="Hollinger A."/>
            <person name="Honan T."/>
            <person name="Huard M.D."/>
            <person name="Hughes L."/>
            <person name="Hurhula B."/>
            <person name="Husby M.E."/>
            <person name="Kamat A."/>
            <person name="Kanga B."/>
            <person name="Kashin S."/>
            <person name="Khazanovich D."/>
            <person name="Kisner P."/>
            <person name="Lance K."/>
            <person name="Lara M."/>
            <person name="Lee W."/>
            <person name="Lennon N."/>
            <person name="Letendre F."/>
            <person name="LeVine R."/>
            <person name="Lipovsky A."/>
            <person name="Liu X."/>
            <person name="Liu J."/>
            <person name="Liu S."/>
            <person name="Lokyitsang T."/>
            <person name="Lokyitsang Y."/>
            <person name="Lubonja R."/>
            <person name="Lui A."/>
            <person name="MacDonald P."/>
            <person name="Magnisalis V."/>
            <person name="Maru K."/>
            <person name="Matthews C."/>
            <person name="McCusker W."/>
            <person name="McDonough S."/>
            <person name="Mehta T."/>
            <person name="Meldrim J."/>
            <person name="Meneus L."/>
            <person name="Mihai O."/>
            <person name="Mihalev A."/>
            <person name="Mihova T."/>
            <person name="Mittelman R."/>
            <person name="Mlenga V."/>
            <person name="Montmayeur A."/>
            <person name="Mulrain L."/>
            <person name="Navidi A."/>
            <person name="Naylor J."/>
            <person name="Negash T."/>
            <person name="Nguyen T."/>
            <person name="Nguyen N."/>
            <person name="Nicol R."/>
            <person name="Norbu C."/>
            <person name="Norbu N."/>
            <person name="Novod N."/>
            <person name="O'Neill B."/>
            <person name="Osman S."/>
            <person name="Markiewicz E."/>
            <person name="Oyono O.L."/>
            <person name="Patti C."/>
            <person name="Phunkhang P."/>
            <person name="Pierre F."/>
            <person name="Priest M."/>
            <person name="Raghuraman S."/>
            <person name="Rege F."/>
            <person name="Reyes R."/>
            <person name="Rise C."/>
            <person name="Rogov P."/>
            <person name="Ross K."/>
            <person name="Ryan E."/>
            <person name="Settipalli S."/>
            <person name="Shea T."/>
            <person name="Sherpa N."/>
            <person name="Shi L."/>
            <person name="Shih D."/>
            <person name="Sparrow T."/>
            <person name="Spaulding J."/>
            <person name="Stalker J."/>
            <person name="Stange-Thomann N."/>
            <person name="Stavropoulos S."/>
            <person name="Stone C."/>
            <person name="Strader C."/>
            <person name="Tesfaye S."/>
            <person name="Thomson T."/>
            <person name="Thoulutsang Y."/>
            <person name="Thoulutsang D."/>
            <person name="Topham K."/>
            <person name="Topping I."/>
            <person name="Tsamla T."/>
            <person name="Vassiliev H."/>
            <person name="Vo A."/>
            <person name="Wangchuk T."/>
            <person name="Wangdi T."/>
            <person name="Weiand M."/>
            <person name="Wilkinson J."/>
            <person name="Wilson A."/>
            <person name="Yadav S."/>
            <person name="Young G."/>
            <person name="Yu Q."/>
            <person name="Zembek L."/>
            <person name="Zhong D."/>
            <person name="Zimmer A."/>
            <person name="Zwirko Z."/>
            <person name="Jaffe D.B."/>
            <person name="Alvarez P."/>
            <person name="Brockman W."/>
            <person name="Butler J."/>
            <person name="Chin C."/>
            <person name="Gnerre S."/>
            <person name="Grabherr M."/>
            <person name="Kleber M."/>
            <person name="Mauceli E."/>
            <person name="MacCallum I."/>
        </authorList>
    </citation>
    <scope>NUCLEOTIDE SEQUENCE [LARGE SCALE GENOMIC DNA]</scope>
    <source>
        <strain evidence="4">Tucson 15287-2541.00</strain>
    </source>
</reference>
<dbReference type="HOGENOM" id="CLU_030311_0_0_1"/>
<dbReference type="OMA" id="FYNESCK"/>
<dbReference type="SUPFAM" id="SSF52833">
    <property type="entry name" value="Thioredoxin-like"/>
    <property type="match status" value="3"/>
</dbReference>
<evidence type="ECO:0000313" key="4">
    <source>
        <dbReference type="Proteomes" id="UP000001070"/>
    </source>
</evidence>
<dbReference type="Proteomes" id="UP000001070">
    <property type="component" value="Unassembled WGS sequence"/>
</dbReference>
<dbReference type="GO" id="GO:0005788">
    <property type="term" value="C:endoplasmic reticulum lumen"/>
    <property type="evidence" value="ECO:0007669"/>
    <property type="project" value="TreeGrafter"/>
</dbReference>
<dbReference type="KEGG" id="dgr:6562351"/>
<protein>
    <submittedName>
        <fullName evidence="3">GH10318</fullName>
    </submittedName>
</protein>
<dbReference type="GO" id="GO:0034976">
    <property type="term" value="P:response to endoplasmic reticulum stress"/>
    <property type="evidence" value="ECO:0007669"/>
    <property type="project" value="TreeGrafter"/>
</dbReference>
<feature type="domain" description="Thioredoxin" evidence="2">
    <location>
        <begin position="22"/>
        <end position="136"/>
    </location>
</feature>
<dbReference type="InterPro" id="IPR013766">
    <property type="entry name" value="Thioredoxin_domain"/>
</dbReference>
<dbReference type="PhylomeDB" id="B4JA99"/>
<organism evidence="4">
    <name type="scientific">Drosophila grimshawi</name>
    <name type="common">Hawaiian fruit fly</name>
    <name type="synonym">Idiomyia grimshawi</name>
    <dbReference type="NCBI Taxonomy" id="7222"/>
    <lineage>
        <taxon>Eukaryota</taxon>
        <taxon>Metazoa</taxon>
        <taxon>Ecdysozoa</taxon>
        <taxon>Arthropoda</taxon>
        <taxon>Hexapoda</taxon>
        <taxon>Insecta</taxon>
        <taxon>Pterygota</taxon>
        <taxon>Neoptera</taxon>
        <taxon>Endopterygota</taxon>
        <taxon>Diptera</taxon>
        <taxon>Brachycera</taxon>
        <taxon>Muscomorpha</taxon>
        <taxon>Ephydroidea</taxon>
        <taxon>Drosophilidae</taxon>
        <taxon>Drosophila</taxon>
        <taxon>Hawaiian Drosophila</taxon>
    </lineage>
</organism>
<dbReference type="InterPro" id="IPR036249">
    <property type="entry name" value="Thioredoxin-like_sf"/>
</dbReference>
<dbReference type="SMR" id="B4JA99"/>
<dbReference type="PANTHER" id="PTHR45815:SF3">
    <property type="entry name" value="PROTEIN DISULFIDE-ISOMERASE A6"/>
    <property type="match status" value="1"/>
</dbReference>
<dbReference type="OrthoDB" id="10264505at2759"/>
<dbReference type="Gene3D" id="3.40.30.10">
    <property type="entry name" value="Glutaredoxin"/>
    <property type="match status" value="2"/>
</dbReference>